<organism evidence="1 2">
    <name type="scientific">Serpens gallinarum</name>
    <dbReference type="NCBI Taxonomy" id="2763075"/>
    <lineage>
        <taxon>Bacteria</taxon>
        <taxon>Pseudomonadati</taxon>
        <taxon>Pseudomonadota</taxon>
        <taxon>Gammaproteobacteria</taxon>
        <taxon>Pseudomonadales</taxon>
        <taxon>Pseudomonadaceae</taxon>
        <taxon>Pseudomonas</taxon>
    </lineage>
</organism>
<gene>
    <name evidence="1" type="ORF">H9642_04260</name>
</gene>
<reference evidence="1 2" key="1">
    <citation type="submission" date="2020-08" db="EMBL/GenBank/DDBJ databases">
        <title>A Genomic Blueprint of the Chicken Gut Microbiome.</title>
        <authorList>
            <person name="Gilroy R."/>
            <person name="Ravi A."/>
            <person name="Getino M."/>
            <person name="Pursley I."/>
            <person name="Horton D.L."/>
            <person name="Alikhan N.-F."/>
            <person name="Baker D."/>
            <person name="Gharbi K."/>
            <person name="Hall N."/>
            <person name="Watson M."/>
            <person name="Adriaenssens E.M."/>
            <person name="Foster-Nyarko E."/>
            <person name="Jarju S."/>
            <person name="Secka A."/>
            <person name="Antonio M."/>
            <person name="Oren A."/>
            <person name="Chaudhuri R."/>
            <person name="La Ragione R.M."/>
            <person name="Hildebrand F."/>
            <person name="Pallen M.J."/>
        </authorList>
    </citation>
    <scope>NUCLEOTIDE SEQUENCE [LARGE SCALE GENOMIC DNA]</scope>
    <source>
        <strain evidence="1 2">Sa2CUA2</strain>
    </source>
</reference>
<sequence>MQVIVPCNTEEPLWVVADEKTQAYLLSRYPSLVNEADEEAFAVLQGKPGPTLDCPLCRDFPGSFQVQKVLEYRKATPDDCH</sequence>
<dbReference type="EMBL" id="JACSQG010000001">
    <property type="protein sequence ID" value="MBD7976398.1"/>
    <property type="molecule type" value="Genomic_DNA"/>
</dbReference>
<proteinExistence type="predicted"/>
<name>A0ABR8TKU5_9PSED</name>
<protein>
    <submittedName>
        <fullName evidence="1">Uncharacterized protein</fullName>
    </submittedName>
</protein>
<dbReference type="Proteomes" id="UP000611945">
    <property type="component" value="Unassembled WGS sequence"/>
</dbReference>
<comment type="caution">
    <text evidence="1">The sequence shown here is derived from an EMBL/GenBank/DDBJ whole genome shotgun (WGS) entry which is preliminary data.</text>
</comment>
<evidence type="ECO:0000313" key="2">
    <source>
        <dbReference type="Proteomes" id="UP000611945"/>
    </source>
</evidence>
<evidence type="ECO:0000313" key="1">
    <source>
        <dbReference type="EMBL" id="MBD7976398.1"/>
    </source>
</evidence>
<keyword evidence="2" id="KW-1185">Reference proteome</keyword>
<accession>A0ABR8TKU5</accession>